<accession>A0A655HQK7</accession>
<dbReference type="EMBL" id="CSAD01000056">
    <property type="protein sequence ID" value="COU93225.1"/>
    <property type="molecule type" value="Genomic_DNA"/>
</dbReference>
<reference evidence="1 2" key="1">
    <citation type="submission" date="2015-03" db="EMBL/GenBank/DDBJ databases">
        <authorList>
            <consortium name="Pathogen Informatics"/>
        </authorList>
    </citation>
    <scope>NUCLEOTIDE SEQUENCE [LARGE SCALE GENOMIC DNA]</scope>
    <source>
        <strain evidence="1 2">G09801536</strain>
    </source>
</reference>
<dbReference type="AntiFam" id="ANF00142">
    <property type="entry name" value="Shadow ORF (opposite yadG)"/>
</dbReference>
<dbReference type="Proteomes" id="UP000045842">
    <property type="component" value="Unassembled WGS sequence"/>
</dbReference>
<evidence type="ECO:0000313" key="1">
    <source>
        <dbReference type="EMBL" id="COU93225.1"/>
    </source>
</evidence>
<dbReference type="AlphaFoldDB" id="A0A655HQK7"/>
<name>A0A655HQK7_MYCTX</name>
<sequence>MGDNGSAAGTALRAQVDDPIRCLDHVQVMFDDDHRIALVDQAVDHVEQLAYVVEVQSRRRLVEDVDGAPGGALLQLRGQLDPLGLTAGQRGRGLAEPHVAQAHVDQGA</sequence>
<organism evidence="1 2">
    <name type="scientific">Mycobacterium tuberculosis</name>
    <dbReference type="NCBI Taxonomy" id="1773"/>
    <lineage>
        <taxon>Bacteria</taxon>
        <taxon>Bacillati</taxon>
        <taxon>Actinomycetota</taxon>
        <taxon>Actinomycetes</taxon>
        <taxon>Mycobacteriales</taxon>
        <taxon>Mycobacteriaceae</taxon>
        <taxon>Mycobacterium</taxon>
        <taxon>Mycobacterium tuberculosis complex</taxon>
    </lineage>
</organism>
<gene>
    <name evidence="1" type="ORF">ERS007679_00662</name>
</gene>
<proteinExistence type="predicted"/>
<dbReference type="AntiFam" id="ANF00159">
    <property type="entry name" value="Shadow ORF (opposite uvrA)"/>
</dbReference>
<protein>
    <submittedName>
        <fullName evidence="1">Uncharacterized protein</fullName>
    </submittedName>
</protein>
<evidence type="ECO:0000313" key="2">
    <source>
        <dbReference type="Proteomes" id="UP000045842"/>
    </source>
</evidence>